<keyword evidence="4" id="KW-1133">Transmembrane helix</keyword>
<evidence type="ECO:0000256" key="1">
    <source>
        <dbReference type="ARBA" id="ARBA00004167"/>
    </source>
</evidence>
<reference evidence="9" key="3">
    <citation type="submission" date="2025-09" db="UniProtKB">
        <authorList>
            <consortium name="Ensembl"/>
        </authorList>
    </citation>
    <scope>IDENTIFICATION</scope>
</reference>
<feature type="coiled-coil region" evidence="7">
    <location>
        <begin position="152"/>
        <end position="217"/>
    </location>
</feature>
<feature type="region of interest" description="Disordered" evidence="8">
    <location>
        <begin position="1"/>
        <end position="20"/>
    </location>
</feature>
<dbReference type="OMA" id="DFAQYQP"/>
<keyword evidence="6" id="KW-0472">Membrane</keyword>
<evidence type="ECO:0000256" key="4">
    <source>
        <dbReference type="ARBA" id="ARBA00022989"/>
    </source>
</evidence>
<dbReference type="GO" id="GO:0005881">
    <property type="term" value="C:cytoplasmic microtubule"/>
    <property type="evidence" value="ECO:0000318"/>
    <property type="project" value="GO_Central"/>
</dbReference>
<dbReference type="Proteomes" id="UP000018468">
    <property type="component" value="Linkage group LG18"/>
</dbReference>
<sequence>MSAPASRRSSAGSRRFNPLKALQPKRRLQQMLSSPSAYPRFDYCRFIELDYIPMETGLLVSMRQSRGILSSSQLELQNRRPASQVSVRDAYGTSSLSSSSNSGSCKGSDGSPTPRRHVKYASCTDNHGIKPPTPEQYLTPLQQKEVCIRHLRARLKETLDKLQDRDTEIEELKTQLARMQEDWIEEECHRVEAQLALKEARKEIKQLKQVIDTVRSNLTEKDKGVQKYFVDINIQNKKLETLLHSMELAQNGSPKEEAMGGLISESAGGSPARSLTRSSTYTKLSDQAAPEKNANDIPSFNGEETLDSGFAGGEDSASRTDLLEPGFFLEDASLLTSCTAASRLHHSSTYEKLVSGQSSVEMSSNNGHPHHLLFQDLKEQAIQTDFVQYNPDLDTIVEKVMKSQACSPTSTWISEDAEDMDTTHVDHSLAPISSFSCAVDLTSSHPSTSVVVTGPSGEAATPQTSQPTSAKEQQTAAYSVEVVEVGEEEEGGEEEDSGGASEDRSPQKSYWSRHFLVDLLAVAVPIVPTVAWLCRGHRRQGQPVYNISSLLRGCCTVALHSIRKMSGGQPVHRSSQI</sequence>
<evidence type="ECO:0000256" key="8">
    <source>
        <dbReference type="SAM" id="MobiDB-lite"/>
    </source>
</evidence>
<reference evidence="10" key="1">
    <citation type="submission" date="2011-12" db="EMBL/GenBank/DDBJ databases">
        <title>The Draft Genome of Lepisosteus oculatus.</title>
        <authorList>
            <consortium name="The Broad Institute Genome Assembly &amp; Analysis Group"/>
            <consortium name="Computational R&amp;D Group"/>
            <consortium name="and Sequencing Platform"/>
            <person name="Di Palma F."/>
            <person name="Alfoldi J."/>
            <person name="Johnson J."/>
            <person name="Berlin A."/>
            <person name="Gnerre S."/>
            <person name="Jaffe D."/>
            <person name="MacCallum I."/>
            <person name="Young S."/>
            <person name="Walker B.J."/>
            <person name="Lander E.S."/>
            <person name="Lindblad-Toh K."/>
        </authorList>
    </citation>
    <scope>NUCLEOTIDE SEQUENCE [LARGE SCALE GENOMIC DNA]</scope>
</reference>
<dbReference type="PANTHER" id="PTHR16208:SF1">
    <property type="entry name" value="SYNTAPHILIN"/>
    <property type="match status" value="1"/>
</dbReference>
<feature type="compositionally biased region" description="Low complexity" evidence="8">
    <location>
        <begin position="1"/>
        <end position="15"/>
    </location>
</feature>
<dbReference type="AlphaFoldDB" id="W5MFQ7"/>
<dbReference type="GeneTree" id="ENSGT00520000055634"/>
<dbReference type="Bgee" id="ENSLOCG00000005971">
    <property type="expression patterns" value="Expressed in brain and 7 other cell types or tissues"/>
</dbReference>
<feature type="compositionally biased region" description="Low complexity" evidence="8">
    <location>
        <begin position="92"/>
        <end position="111"/>
    </location>
</feature>
<evidence type="ECO:0000256" key="7">
    <source>
        <dbReference type="SAM" id="Coils"/>
    </source>
</evidence>
<dbReference type="GO" id="GO:0016020">
    <property type="term" value="C:membrane"/>
    <property type="evidence" value="ECO:0007669"/>
    <property type="project" value="UniProtKB-SubCell"/>
</dbReference>
<dbReference type="GO" id="GO:0005739">
    <property type="term" value="C:mitochondrion"/>
    <property type="evidence" value="ECO:0000318"/>
    <property type="project" value="GO_Central"/>
</dbReference>
<feature type="region of interest" description="Disordered" evidence="8">
    <location>
        <begin position="446"/>
        <end position="506"/>
    </location>
</feature>
<reference evidence="9" key="2">
    <citation type="submission" date="2025-08" db="UniProtKB">
        <authorList>
            <consortium name="Ensembl"/>
        </authorList>
    </citation>
    <scope>IDENTIFICATION</scope>
</reference>
<feature type="compositionally biased region" description="Polar residues" evidence="8">
    <location>
        <begin position="461"/>
        <end position="477"/>
    </location>
</feature>
<feature type="compositionally biased region" description="Acidic residues" evidence="8">
    <location>
        <begin position="484"/>
        <end position="497"/>
    </location>
</feature>
<keyword evidence="2" id="KW-0597">Phosphoprotein</keyword>
<dbReference type="GO" id="GO:0030182">
    <property type="term" value="P:neuron differentiation"/>
    <property type="evidence" value="ECO:0000318"/>
    <property type="project" value="GO_Central"/>
</dbReference>
<dbReference type="InterPro" id="IPR028197">
    <property type="entry name" value="Syntaphilin/Syntabulin"/>
</dbReference>
<protein>
    <submittedName>
        <fullName evidence="9">Syntaphilin</fullName>
    </submittedName>
</protein>
<comment type="subcellular location">
    <subcellularLocation>
        <location evidence="1">Membrane</location>
        <topology evidence="1">Single-pass membrane protein</topology>
    </subcellularLocation>
</comment>
<dbReference type="STRING" id="7918.ENSLOCP00000007216"/>
<evidence type="ECO:0000256" key="3">
    <source>
        <dbReference type="ARBA" id="ARBA00022692"/>
    </source>
</evidence>
<organism evidence="9 10">
    <name type="scientific">Lepisosteus oculatus</name>
    <name type="common">Spotted gar</name>
    <dbReference type="NCBI Taxonomy" id="7918"/>
    <lineage>
        <taxon>Eukaryota</taxon>
        <taxon>Metazoa</taxon>
        <taxon>Chordata</taxon>
        <taxon>Craniata</taxon>
        <taxon>Vertebrata</taxon>
        <taxon>Euteleostomi</taxon>
        <taxon>Actinopterygii</taxon>
        <taxon>Neopterygii</taxon>
        <taxon>Holostei</taxon>
        <taxon>Semionotiformes</taxon>
        <taxon>Lepisosteidae</taxon>
        <taxon>Lepisosteus</taxon>
    </lineage>
</organism>
<name>W5MFQ7_LEPOC</name>
<feature type="region of interest" description="Disordered" evidence="8">
    <location>
        <begin position="73"/>
        <end position="136"/>
    </location>
</feature>
<keyword evidence="3" id="KW-0812">Transmembrane</keyword>
<keyword evidence="5 7" id="KW-0175">Coiled coil</keyword>
<feature type="compositionally biased region" description="Polar residues" evidence="8">
    <location>
        <begin position="273"/>
        <end position="285"/>
    </location>
</feature>
<dbReference type="Pfam" id="PF15290">
    <property type="entry name" value="Syntaphilin"/>
    <property type="match status" value="1"/>
</dbReference>
<feature type="compositionally biased region" description="Polar residues" evidence="8">
    <location>
        <begin position="73"/>
        <end position="86"/>
    </location>
</feature>
<evidence type="ECO:0000256" key="6">
    <source>
        <dbReference type="ARBA" id="ARBA00023136"/>
    </source>
</evidence>
<dbReference type="InParanoid" id="W5MFQ7"/>
<feature type="compositionally biased region" description="Low complexity" evidence="8">
    <location>
        <begin position="446"/>
        <end position="457"/>
    </location>
</feature>
<evidence type="ECO:0000313" key="9">
    <source>
        <dbReference type="Ensembl" id="ENSLOCP00000007216.1"/>
    </source>
</evidence>
<dbReference type="Ensembl" id="ENSLOCT00000007224.1">
    <property type="protein sequence ID" value="ENSLOCP00000007216.1"/>
    <property type="gene ID" value="ENSLOCG00000005971.1"/>
</dbReference>
<evidence type="ECO:0000256" key="5">
    <source>
        <dbReference type="ARBA" id="ARBA00023054"/>
    </source>
</evidence>
<dbReference type="EMBL" id="AHAT01024372">
    <property type="status" value="NOT_ANNOTATED_CDS"/>
    <property type="molecule type" value="Genomic_DNA"/>
</dbReference>
<feature type="region of interest" description="Disordered" evidence="8">
    <location>
        <begin position="252"/>
        <end position="317"/>
    </location>
</feature>
<evidence type="ECO:0000256" key="2">
    <source>
        <dbReference type="ARBA" id="ARBA00022553"/>
    </source>
</evidence>
<accession>W5MFQ7</accession>
<keyword evidence="10" id="KW-1185">Reference proteome</keyword>
<proteinExistence type="predicted"/>
<dbReference type="HOGENOM" id="CLU_019458_0_0_1"/>
<dbReference type="PANTHER" id="PTHR16208">
    <property type="entry name" value="MICROTUBULE-ASSOCIATED PROTEIN/SYNTAPHILIN"/>
    <property type="match status" value="1"/>
</dbReference>
<dbReference type="eggNOG" id="ENOG502QUYH">
    <property type="taxonomic scope" value="Eukaryota"/>
</dbReference>
<evidence type="ECO:0000313" key="10">
    <source>
        <dbReference type="Proteomes" id="UP000018468"/>
    </source>
</evidence>